<name>A0ABU6Z7F4_9FABA</name>
<dbReference type="InterPro" id="IPR002401">
    <property type="entry name" value="Cyt_P450_E_grp-I"/>
</dbReference>
<accession>A0ABU6Z7F4</accession>
<dbReference type="PRINTS" id="PR00463">
    <property type="entry name" value="EP450I"/>
</dbReference>
<comment type="caution">
    <text evidence="7">The sequence shown here is derived from an EMBL/GenBank/DDBJ whole genome shotgun (WGS) entry which is preliminary data.</text>
</comment>
<proteinExistence type="predicted"/>
<keyword evidence="3" id="KW-0560">Oxidoreductase</keyword>
<dbReference type="InterPro" id="IPR050651">
    <property type="entry name" value="Plant_Cytochrome_P450_Monoox"/>
</dbReference>
<evidence type="ECO:0000313" key="7">
    <source>
        <dbReference type="EMBL" id="MED6217852.1"/>
    </source>
</evidence>
<dbReference type="Pfam" id="PF00067">
    <property type="entry name" value="p450"/>
    <property type="match status" value="2"/>
</dbReference>
<dbReference type="EMBL" id="JASCZI010271931">
    <property type="protein sequence ID" value="MED6217852.1"/>
    <property type="molecule type" value="Genomic_DNA"/>
</dbReference>
<keyword evidence="4" id="KW-0408">Iron</keyword>
<evidence type="ECO:0008006" key="9">
    <source>
        <dbReference type="Google" id="ProtNLM"/>
    </source>
</evidence>
<evidence type="ECO:0000256" key="4">
    <source>
        <dbReference type="ARBA" id="ARBA00023004"/>
    </source>
</evidence>
<gene>
    <name evidence="7" type="ORF">PIB30_021493</name>
</gene>
<keyword evidence="1" id="KW-0349">Heme</keyword>
<evidence type="ECO:0000313" key="8">
    <source>
        <dbReference type="Proteomes" id="UP001341840"/>
    </source>
</evidence>
<dbReference type="Proteomes" id="UP001341840">
    <property type="component" value="Unassembled WGS sequence"/>
</dbReference>
<keyword evidence="6" id="KW-1133">Transmembrane helix</keyword>
<dbReference type="SUPFAM" id="SSF48264">
    <property type="entry name" value="Cytochrome P450"/>
    <property type="match status" value="2"/>
</dbReference>
<dbReference type="InterPro" id="IPR036396">
    <property type="entry name" value="Cyt_P450_sf"/>
</dbReference>
<keyword evidence="2" id="KW-0479">Metal-binding</keyword>
<keyword evidence="8" id="KW-1185">Reference proteome</keyword>
<dbReference type="PANTHER" id="PTHR47947">
    <property type="entry name" value="CYTOCHROME P450 82C3-RELATED"/>
    <property type="match status" value="1"/>
</dbReference>
<evidence type="ECO:0000256" key="3">
    <source>
        <dbReference type="ARBA" id="ARBA00023002"/>
    </source>
</evidence>
<reference evidence="7 8" key="1">
    <citation type="journal article" date="2023" name="Plants (Basel)">
        <title>Bridging the Gap: Combining Genomics and Transcriptomics Approaches to Understand Stylosanthes scabra, an Orphan Legume from the Brazilian Caatinga.</title>
        <authorList>
            <person name="Ferreira-Neto J.R.C."/>
            <person name="da Silva M.D."/>
            <person name="Binneck E."/>
            <person name="de Melo N.F."/>
            <person name="da Silva R.H."/>
            <person name="de Melo A.L.T.M."/>
            <person name="Pandolfi V."/>
            <person name="Bustamante F.O."/>
            <person name="Brasileiro-Vidal A.C."/>
            <person name="Benko-Iseppon A.M."/>
        </authorList>
    </citation>
    <scope>NUCLEOTIDE SEQUENCE [LARGE SCALE GENOMIC DNA]</scope>
    <source>
        <tissue evidence="7">Leaves</tissue>
    </source>
</reference>
<evidence type="ECO:0000256" key="2">
    <source>
        <dbReference type="ARBA" id="ARBA00022723"/>
    </source>
</evidence>
<sequence>MDQNGQITIAIGVLFVMSTLCLLLFHRSKAFQRSREPPMVDGAWPLLGHLPLLSGSKATHHLFGSISDNYGPLFTIKIGHTKILVINNSETAKECYTTNDLAVSYRPNLVAIQNMTYNHSMFGHVRVSEVHTSIKELYDVWMRKKGNSDFLQVELKKWFHELAFNTALRIVAGKRYFGETAVVKEDEAQRCLKALREYMRLIGVFTVVSGYKLQEHRHNRATSINDHVDKDFMDVMLSMIDGATIQGFDADTVIKATTMPLCGTQCKRCHFCTWNPTMSCMVHWTPNAKPSFPLIPPVAVTMSDHQSGIRKFREDCILGGYHVSKGTRLLTNLWKIQTDPSIWEDPLEFKPERWFLTAHKEVDVKGNHFEYIPFGSGRRIYPGISFEIRTAHLTLASFLQCFQLSKTSNEPIDMTSVVEITNIKVTPLEVLIKPHLSSLLYESM</sequence>
<evidence type="ECO:0000256" key="5">
    <source>
        <dbReference type="ARBA" id="ARBA00023033"/>
    </source>
</evidence>
<feature type="transmembrane region" description="Helical" evidence="6">
    <location>
        <begin position="6"/>
        <end position="25"/>
    </location>
</feature>
<evidence type="ECO:0000256" key="1">
    <source>
        <dbReference type="ARBA" id="ARBA00022617"/>
    </source>
</evidence>
<dbReference type="Gene3D" id="1.10.630.10">
    <property type="entry name" value="Cytochrome P450"/>
    <property type="match status" value="2"/>
</dbReference>
<evidence type="ECO:0000256" key="6">
    <source>
        <dbReference type="SAM" id="Phobius"/>
    </source>
</evidence>
<protein>
    <recommendedName>
        <fullName evidence="9">Cytochrome P450</fullName>
    </recommendedName>
</protein>
<keyword evidence="6" id="KW-0812">Transmembrane</keyword>
<organism evidence="7 8">
    <name type="scientific">Stylosanthes scabra</name>
    <dbReference type="NCBI Taxonomy" id="79078"/>
    <lineage>
        <taxon>Eukaryota</taxon>
        <taxon>Viridiplantae</taxon>
        <taxon>Streptophyta</taxon>
        <taxon>Embryophyta</taxon>
        <taxon>Tracheophyta</taxon>
        <taxon>Spermatophyta</taxon>
        <taxon>Magnoliopsida</taxon>
        <taxon>eudicotyledons</taxon>
        <taxon>Gunneridae</taxon>
        <taxon>Pentapetalae</taxon>
        <taxon>rosids</taxon>
        <taxon>fabids</taxon>
        <taxon>Fabales</taxon>
        <taxon>Fabaceae</taxon>
        <taxon>Papilionoideae</taxon>
        <taxon>50 kb inversion clade</taxon>
        <taxon>dalbergioids sensu lato</taxon>
        <taxon>Dalbergieae</taxon>
        <taxon>Pterocarpus clade</taxon>
        <taxon>Stylosanthes</taxon>
    </lineage>
</organism>
<keyword evidence="5" id="KW-0503">Monooxygenase</keyword>
<dbReference type="InterPro" id="IPR001128">
    <property type="entry name" value="Cyt_P450"/>
</dbReference>
<dbReference type="PANTHER" id="PTHR47947:SF49">
    <property type="entry name" value="CYTOCHROME P450 FAMILY PROTEIN"/>
    <property type="match status" value="1"/>
</dbReference>
<keyword evidence="6" id="KW-0472">Membrane</keyword>